<evidence type="ECO:0000256" key="1">
    <source>
        <dbReference type="ARBA" id="ARBA00005842"/>
    </source>
</evidence>
<evidence type="ECO:0000256" key="3">
    <source>
        <dbReference type="ARBA" id="ARBA00022741"/>
    </source>
</evidence>
<gene>
    <name evidence="7" type="primary">tit1</name>
    <name evidence="7" type="ORF">Sste5346_004062</name>
</gene>
<dbReference type="SUPFAM" id="SSF52540">
    <property type="entry name" value="P-loop containing nucleoside triphosphate hydrolases"/>
    <property type="match status" value="1"/>
</dbReference>
<feature type="compositionally biased region" description="Basic and acidic residues" evidence="5">
    <location>
        <begin position="207"/>
        <end position="224"/>
    </location>
</feature>
<dbReference type="EC" id="2.5.1.75" evidence="7"/>
<feature type="region of interest" description="Disordered" evidence="5">
    <location>
        <begin position="207"/>
        <end position="229"/>
    </location>
</feature>
<evidence type="ECO:0000259" key="6">
    <source>
        <dbReference type="Pfam" id="PF12874"/>
    </source>
</evidence>
<dbReference type="GO" id="GO:0052381">
    <property type="term" value="F:tRNA dimethylallyltransferase activity"/>
    <property type="evidence" value="ECO:0007669"/>
    <property type="project" value="UniProtKB-EC"/>
</dbReference>
<dbReference type="Gene3D" id="3.30.160.60">
    <property type="entry name" value="Classic Zinc Finger"/>
    <property type="match status" value="1"/>
</dbReference>
<dbReference type="InterPro" id="IPR018022">
    <property type="entry name" value="IPT"/>
</dbReference>
<dbReference type="PIRSF" id="PIRSF039110">
    <property type="entry name" value="IPP_transferase"/>
    <property type="match status" value="1"/>
</dbReference>
<dbReference type="EMBL" id="JAWCUI010000019">
    <property type="protein sequence ID" value="KAL1897326.1"/>
    <property type="molecule type" value="Genomic_DNA"/>
</dbReference>
<reference evidence="7 8" key="1">
    <citation type="journal article" date="2024" name="IMA Fungus">
        <title>IMA Genome - F19 : A genome assembly and annotation guide to empower mycologists, including annotated draft genome sequences of Ceratocystis pirilliformis, Diaporthe australafricana, Fusarium ophioides, Paecilomyces lecythidis, and Sporothrix stenoceras.</title>
        <authorList>
            <person name="Aylward J."/>
            <person name="Wilson A.M."/>
            <person name="Visagie C.M."/>
            <person name="Spraker J."/>
            <person name="Barnes I."/>
            <person name="Buitendag C."/>
            <person name="Ceriani C."/>
            <person name="Del Mar Angel L."/>
            <person name="du Plessis D."/>
            <person name="Fuchs T."/>
            <person name="Gasser K."/>
            <person name="Kramer D."/>
            <person name="Li W."/>
            <person name="Munsamy K."/>
            <person name="Piso A."/>
            <person name="Price J.L."/>
            <person name="Sonnekus B."/>
            <person name="Thomas C."/>
            <person name="van der Nest A."/>
            <person name="van Dijk A."/>
            <person name="van Heerden A."/>
            <person name="van Vuuren N."/>
            <person name="Yilmaz N."/>
            <person name="Duong T.A."/>
            <person name="van der Merwe N.A."/>
            <person name="Wingfield M.J."/>
            <person name="Wingfield B.D."/>
        </authorList>
    </citation>
    <scope>NUCLEOTIDE SEQUENCE [LARGE SCALE GENOMIC DNA]</scope>
    <source>
        <strain evidence="7 8">CMW 5346</strain>
    </source>
</reference>
<dbReference type="InterPro" id="IPR039657">
    <property type="entry name" value="Dimethylallyltransferase"/>
</dbReference>
<dbReference type="SUPFAM" id="SSF57667">
    <property type="entry name" value="beta-beta-alpha zinc fingers"/>
    <property type="match status" value="1"/>
</dbReference>
<dbReference type="InterPro" id="IPR027417">
    <property type="entry name" value="P-loop_NTPase"/>
</dbReference>
<organism evidence="7 8">
    <name type="scientific">Sporothrix stenoceras</name>
    <dbReference type="NCBI Taxonomy" id="5173"/>
    <lineage>
        <taxon>Eukaryota</taxon>
        <taxon>Fungi</taxon>
        <taxon>Dikarya</taxon>
        <taxon>Ascomycota</taxon>
        <taxon>Pezizomycotina</taxon>
        <taxon>Sordariomycetes</taxon>
        <taxon>Sordariomycetidae</taxon>
        <taxon>Ophiostomatales</taxon>
        <taxon>Ophiostomataceae</taxon>
        <taxon>Sporothrix</taxon>
    </lineage>
</organism>
<keyword evidence="3" id="KW-0547">Nucleotide-binding</keyword>
<evidence type="ECO:0000256" key="2">
    <source>
        <dbReference type="ARBA" id="ARBA00022679"/>
    </source>
</evidence>
<evidence type="ECO:0000256" key="5">
    <source>
        <dbReference type="SAM" id="MobiDB-lite"/>
    </source>
</evidence>
<evidence type="ECO:0000313" key="8">
    <source>
        <dbReference type="Proteomes" id="UP001583186"/>
    </source>
</evidence>
<sequence>MTRPTEPLVVVLGSTGTGKSDLAVELACRFNGEIINADAMQMYCGLPVTTNKISVEEQRGIPHHLLGTIGLHEPTWHVDRFKREASQIIQEIRSRGRLPIVVGGSQYYTDGLLFEDHLVENTNDSEDVDGAGGHEKVEGDVTGAQDDTLADNSKQFPVLNESTETLLAELTKVDPVMAARWHPNDRRKIRRSLEIFLTTGRRASDIYAEQRKRREERERERKEATAAAAEEGKPWQTLLLWVYAKPDILNTRLDSRIDTMIERGLEEETNEMHDLLQESEARGVPVDRTRGIWQSIGYKEMEHYVVAKRAMDSAGATTPVDADTGDTATPDIAKLRETGLDGIKFGTRRYARYQLRWIKHKTIPYLADVRALDHLYLLDSTDKSQWHQNVAEKGVSLAEAFLEGNSESLPAPVDVSETAREVLTSTIDASRGTLNDAPEKMAAQQQTCAVCRVTLQTEDQWNKHLRSSRHRRVLQKQKRRALVPAHKLPVPAVIDEAEAAGSIEPDGVPELTHESTVSTVDENPTQVDEQSSAP</sequence>
<dbReference type="Pfam" id="PF01715">
    <property type="entry name" value="IPPT"/>
    <property type="match status" value="1"/>
</dbReference>
<dbReference type="InterPro" id="IPR013087">
    <property type="entry name" value="Znf_C2H2_type"/>
</dbReference>
<dbReference type="PANTHER" id="PTHR11088:SF89">
    <property type="entry name" value="TRNA DIMETHYLALLYLTRANSFERASE"/>
    <property type="match status" value="1"/>
</dbReference>
<dbReference type="HAMAP" id="MF_00185">
    <property type="entry name" value="IPP_trans"/>
    <property type="match status" value="1"/>
</dbReference>
<evidence type="ECO:0000313" key="7">
    <source>
        <dbReference type="EMBL" id="KAL1897326.1"/>
    </source>
</evidence>
<evidence type="ECO:0000256" key="4">
    <source>
        <dbReference type="ARBA" id="ARBA00022840"/>
    </source>
</evidence>
<dbReference type="InterPro" id="IPR036236">
    <property type="entry name" value="Znf_C2H2_sf"/>
</dbReference>
<keyword evidence="8" id="KW-1185">Reference proteome</keyword>
<feature type="region of interest" description="Disordered" evidence="5">
    <location>
        <begin position="123"/>
        <end position="148"/>
    </location>
</feature>
<keyword evidence="4" id="KW-0067">ATP-binding</keyword>
<feature type="domain" description="C2H2-type" evidence="6">
    <location>
        <begin position="447"/>
        <end position="470"/>
    </location>
</feature>
<accession>A0ABR3ZB92</accession>
<proteinExistence type="inferred from homology"/>
<feature type="compositionally biased region" description="Polar residues" evidence="5">
    <location>
        <begin position="514"/>
        <end position="534"/>
    </location>
</feature>
<dbReference type="Gene3D" id="3.40.50.300">
    <property type="entry name" value="P-loop containing nucleotide triphosphate hydrolases"/>
    <property type="match status" value="1"/>
</dbReference>
<feature type="region of interest" description="Disordered" evidence="5">
    <location>
        <begin position="498"/>
        <end position="534"/>
    </location>
</feature>
<dbReference type="Proteomes" id="UP001583186">
    <property type="component" value="Unassembled WGS sequence"/>
</dbReference>
<comment type="caution">
    <text evidence="7">The sequence shown here is derived from an EMBL/GenBank/DDBJ whole genome shotgun (WGS) entry which is preliminary data.</text>
</comment>
<protein>
    <submittedName>
        <fullName evidence="7">tRNA dimethylallyltransferase, mitochondrial</fullName>
        <ecNumber evidence="7">2.5.1.75</ecNumber>
    </submittedName>
</protein>
<dbReference type="Pfam" id="PF12874">
    <property type="entry name" value="zf-met"/>
    <property type="match status" value="1"/>
</dbReference>
<name>A0ABR3ZB92_9PEZI</name>
<comment type="similarity">
    <text evidence="1">Belongs to the IPP transferase family.</text>
</comment>
<dbReference type="InterPro" id="IPR030666">
    <property type="entry name" value="IPP_transferase_euk"/>
</dbReference>
<keyword evidence="2 7" id="KW-0808">Transferase</keyword>
<dbReference type="PANTHER" id="PTHR11088">
    <property type="entry name" value="TRNA DIMETHYLALLYLTRANSFERASE"/>
    <property type="match status" value="1"/>
</dbReference>
<dbReference type="Gene3D" id="1.10.20.140">
    <property type="match status" value="1"/>
</dbReference>